<gene>
    <name evidence="2" type="ORF">VFPPC_11623</name>
</gene>
<dbReference type="GeneID" id="28853744"/>
<name>A0A179FVK5_METCM</name>
<sequence length="206" mass="23576">MTISCQLSTLYDQPIEGIFVEFKCVEHPQNSFEGYSDQSGMIDEWFSSLNRELQSVPCTPGEDLHWQMRFHLQPFFGETYFPEIWNTLWVPKEEDSHVVIKIDKNMYAVIRDDILHGATLRTETVSIHGPRSPRAIHNLPGSGDVEIRVTTPLPYDRISGFNEPVCVSAGPDVIDAAPWLEEEPKKRKRGVPRPEQLRRSARLAQS</sequence>
<reference evidence="2 3" key="1">
    <citation type="journal article" date="2016" name="PLoS Pathog.">
        <title>Biosynthesis of antibiotic leucinostatins in bio-control fungus Purpureocillium lilacinum and their inhibition on phytophthora revealed by genome mining.</title>
        <authorList>
            <person name="Wang G."/>
            <person name="Liu Z."/>
            <person name="Lin R."/>
            <person name="Li E."/>
            <person name="Mao Z."/>
            <person name="Ling J."/>
            <person name="Yang Y."/>
            <person name="Yin W.B."/>
            <person name="Xie B."/>
        </authorList>
    </citation>
    <scope>NUCLEOTIDE SEQUENCE [LARGE SCALE GENOMIC DNA]</scope>
    <source>
        <strain evidence="2">170</strain>
    </source>
</reference>
<comment type="caution">
    <text evidence="2">The sequence shown here is derived from an EMBL/GenBank/DDBJ whole genome shotgun (WGS) entry which is preliminary data.</text>
</comment>
<evidence type="ECO:0000256" key="1">
    <source>
        <dbReference type="SAM" id="MobiDB-lite"/>
    </source>
</evidence>
<organism evidence="2 3">
    <name type="scientific">Pochonia chlamydosporia 170</name>
    <dbReference type="NCBI Taxonomy" id="1380566"/>
    <lineage>
        <taxon>Eukaryota</taxon>
        <taxon>Fungi</taxon>
        <taxon>Dikarya</taxon>
        <taxon>Ascomycota</taxon>
        <taxon>Pezizomycotina</taxon>
        <taxon>Sordariomycetes</taxon>
        <taxon>Hypocreomycetidae</taxon>
        <taxon>Hypocreales</taxon>
        <taxon>Clavicipitaceae</taxon>
        <taxon>Pochonia</taxon>
    </lineage>
</organism>
<feature type="region of interest" description="Disordered" evidence="1">
    <location>
        <begin position="179"/>
        <end position="206"/>
    </location>
</feature>
<dbReference type="RefSeq" id="XP_018146118.1">
    <property type="nucleotide sequence ID" value="XM_018289750.1"/>
</dbReference>
<dbReference type="OrthoDB" id="4942411at2759"/>
<accession>A0A179FVK5</accession>
<dbReference type="AlphaFoldDB" id="A0A179FVK5"/>
<dbReference type="Proteomes" id="UP000078397">
    <property type="component" value="Unassembled WGS sequence"/>
</dbReference>
<evidence type="ECO:0000313" key="2">
    <source>
        <dbReference type="EMBL" id="OAQ69268.1"/>
    </source>
</evidence>
<dbReference type="EMBL" id="LSBJ02000003">
    <property type="protein sequence ID" value="OAQ69268.1"/>
    <property type="molecule type" value="Genomic_DNA"/>
</dbReference>
<dbReference type="KEGG" id="pchm:VFPPC_11623"/>
<evidence type="ECO:0000313" key="3">
    <source>
        <dbReference type="Proteomes" id="UP000078397"/>
    </source>
</evidence>
<keyword evidence="3" id="KW-1185">Reference proteome</keyword>
<protein>
    <submittedName>
        <fullName evidence="2">Uncharacterized protein</fullName>
    </submittedName>
</protein>
<proteinExistence type="predicted"/>